<dbReference type="EMBL" id="SJTH01000131">
    <property type="protein sequence ID" value="TCI99988.1"/>
    <property type="molecule type" value="Genomic_DNA"/>
</dbReference>
<reference evidence="1 2" key="1">
    <citation type="submission" date="2019-03" db="EMBL/GenBank/DDBJ databases">
        <authorList>
            <person name="Jensen L."/>
            <person name="Storgaard J."/>
            <person name="Sulaj E."/>
            <person name="Schramm A."/>
            <person name="Marshall I.P.G."/>
        </authorList>
    </citation>
    <scope>NUCLEOTIDE SEQUENCE [LARGE SCALE GENOMIC DNA]</scope>
    <source>
        <strain evidence="1 2">2017H2G3</strain>
    </source>
</reference>
<proteinExistence type="predicted"/>
<dbReference type="RefSeq" id="WP_131239724.1">
    <property type="nucleotide sequence ID" value="NZ_SJTH01000131.1"/>
</dbReference>
<sequence length="69" mass="7712">MKAQEIQIQVSPITNTIYAGRISNTGSYPAWSQKKDVTEQVLSAVAQYMDGNFTEIDFGVGILKWESKK</sequence>
<evidence type="ECO:0000313" key="2">
    <source>
        <dbReference type="Proteomes" id="UP000293846"/>
    </source>
</evidence>
<accession>A0A4R1APZ0</accession>
<dbReference type="AlphaFoldDB" id="A0A4R1APZ0"/>
<dbReference type="InterPro" id="IPR055869">
    <property type="entry name" value="DUF7446"/>
</dbReference>
<evidence type="ECO:0000313" key="1">
    <source>
        <dbReference type="EMBL" id="TCI99988.1"/>
    </source>
</evidence>
<gene>
    <name evidence="1" type="ORF">E0Y62_27060</name>
</gene>
<organism evidence="1 2">
    <name type="scientific">Cytobacillus praedii</name>
    <dbReference type="NCBI Taxonomy" id="1742358"/>
    <lineage>
        <taxon>Bacteria</taxon>
        <taxon>Bacillati</taxon>
        <taxon>Bacillota</taxon>
        <taxon>Bacilli</taxon>
        <taxon>Bacillales</taxon>
        <taxon>Bacillaceae</taxon>
        <taxon>Cytobacillus</taxon>
    </lineage>
</organism>
<keyword evidence="2" id="KW-1185">Reference proteome</keyword>
<name>A0A4R1APZ0_9BACI</name>
<comment type="caution">
    <text evidence="1">The sequence shown here is derived from an EMBL/GenBank/DDBJ whole genome shotgun (WGS) entry which is preliminary data.</text>
</comment>
<dbReference type="Pfam" id="PF24233">
    <property type="entry name" value="DUF7446"/>
    <property type="match status" value="1"/>
</dbReference>
<dbReference type="Proteomes" id="UP000293846">
    <property type="component" value="Unassembled WGS sequence"/>
</dbReference>
<protein>
    <submittedName>
        <fullName evidence="1">Uncharacterized protein</fullName>
    </submittedName>
</protein>